<evidence type="ECO:0000256" key="1">
    <source>
        <dbReference type="SAM" id="Phobius"/>
    </source>
</evidence>
<evidence type="ECO:0000313" key="2">
    <source>
        <dbReference type="EMBL" id="WOC52781.1"/>
    </source>
</evidence>
<keyword evidence="1" id="KW-0812">Transmembrane</keyword>
<dbReference type="Pfam" id="PF19992">
    <property type="entry name" value="DUF6427"/>
    <property type="match status" value="1"/>
</dbReference>
<evidence type="ECO:0008006" key="4">
    <source>
        <dbReference type="Google" id="ProtNLM"/>
    </source>
</evidence>
<sequence length="301" mass="35192">MFKLLSKESNIFSIPIYIIFLLGIVILFNVFNFNYLHWISAIIMFLGVALAYFVFDQIDLTYHTHLPLFLYTFFIFAFYPNQLDIGIAVSLLTNSFLLLLLTKPEGDFSKNSYVLVGSILAVNYIFLPTTWPMLLFVLLHIVATSRQIALNIFRLFLGWAMVFLSYLSLMFFIGYTTFDEAYLPIHIGKTFTDLTPLYSLVPILVMMIYAVIDHFNHFNEKSPISRFKYTFLLIFTVAQLITIVLYMGNHYQYLLLMAFPASIILSRMLRHFPKYWMQELGLWVILICLIIFKTSYFSISL</sequence>
<dbReference type="AlphaFoldDB" id="A0AAU0F499"/>
<name>A0AAU0F499_9FLAO</name>
<feature type="transmembrane region" description="Helical" evidence="1">
    <location>
        <begin position="281"/>
        <end position="299"/>
    </location>
</feature>
<feature type="transmembrane region" description="Helical" evidence="1">
    <location>
        <begin position="12"/>
        <end position="31"/>
    </location>
</feature>
<dbReference type="EMBL" id="CP136426">
    <property type="protein sequence ID" value="WOC52781.1"/>
    <property type="molecule type" value="Genomic_DNA"/>
</dbReference>
<dbReference type="InterPro" id="IPR045625">
    <property type="entry name" value="DUF6427"/>
</dbReference>
<feature type="transmembrane region" description="Helical" evidence="1">
    <location>
        <begin position="113"/>
        <end position="143"/>
    </location>
</feature>
<proteinExistence type="predicted"/>
<feature type="transmembrane region" description="Helical" evidence="1">
    <location>
        <begin position="67"/>
        <end position="93"/>
    </location>
</feature>
<organism evidence="2 3">
    <name type="scientific">Bergeyella porcorum</name>
    <dbReference type="NCBI Taxonomy" id="1735111"/>
    <lineage>
        <taxon>Bacteria</taxon>
        <taxon>Pseudomonadati</taxon>
        <taxon>Bacteroidota</taxon>
        <taxon>Flavobacteriia</taxon>
        <taxon>Flavobacteriales</taxon>
        <taxon>Weeksellaceae</taxon>
        <taxon>Bergeyella</taxon>
    </lineage>
</organism>
<keyword evidence="1" id="KW-0472">Membrane</keyword>
<feature type="transmembrane region" description="Helical" evidence="1">
    <location>
        <begin position="197"/>
        <end position="215"/>
    </location>
</feature>
<evidence type="ECO:0000313" key="3">
    <source>
        <dbReference type="Proteomes" id="UP001432059"/>
    </source>
</evidence>
<protein>
    <recommendedName>
        <fullName evidence="4">EpsG family protein</fullName>
    </recommendedName>
</protein>
<reference evidence="2" key="1">
    <citation type="submission" date="2023-10" db="EMBL/GenBank/DDBJ databases">
        <title>Characterization and whole genome sequencing of a novel strain of Bergeyella porcorum QD2021 isolated from pig.</title>
        <authorList>
            <person name="Liu G."/>
            <person name="Chen C."/>
            <person name="Han X."/>
        </authorList>
    </citation>
    <scope>NUCLEOTIDE SEQUENCE</scope>
    <source>
        <strain evidence="2">QD2021</strain>
    </source>
</reference>
<keyword evidence="3" id="KW-1185">Reference proteome</keyword>
<dbReference type="Proteomes" id="UP001432059">
    <property type="component" value="Chromosome"/>
</dbReference>
<accession>A0AAU0F499</accession>
<feature type="transmembrane region" description="Helical" evidence="1">
    <location>
        <begin position="155"/>
        <end position="177"/>
    </location>
</feature>
<dbReference type="RefSeq" id="WP_327984125.1">
    <property type="nucleotide sequence ID" value="NZ_CP136426.1"/>
</dbReference>
<feature type="transmembrane region" description="Helical" evidence="1">
    <location>
        <begin position="37"/>
        <end position="55"/>
    </location>
</feature>
<dbReference type="KEGG" id="bpor:BPO_2134"/>
<keyword evidence="1" id="KW-1133">Transmembrane helix</keyword>
<gene>
    <name evidence="2" type="ORF">BPO_2134</name>
</gene>
<feature type="transmembrane region" description="Helical" evidence="1">
    <location>
        <begin position="227"/>
        <end position="247"/>
    </location>
</feature>